<evidence type="ECO:0000313" key="1">
    <source>
        <dbReference type="EMBL" id="KAI0028642.1"/>
    </source>
</evidence>
<comment type="caution">
    <text evidence="1">The sequence shown here is derived from an EMBL/GenBank/DDBJ whole genome shotgun (WGS) entry which is preliminary data.</text>
</comment>
<proteinExistence type="predicted"/>
<accession>A0ACB8QAH4</accession>
<keyword evidence="2" id="KW-1185">Reference proteome</keyword>
<gene>
    <name evidence="1" type="ORF">K488DRAFT_89545</name>
</gene>
<evidence type="ECO:0000313" key="2">
    <source>
        <dbReference type="Proteomes" id="UP000814128"/>
    </source>
</evidence>
<protein>
    <submittedName>
        <fullName evidence="1">Uncharacterized protein</fullName>
    </submittedName>
</protein>
<reference evidence="1" key="2">
    <citation type="journal article" date="2022" name="New Phytol.">
        <title>Evolutionary transition to the ectomycorrhizal habit in the genomes of a hyperdiverse lineage of mushroom-forming fungi.</title>
        <authorList>
            <person name="Looney B."/>
            <person name="Miyauchi S."/>
            <person name="Morin E."/>
            <person name="Drula E."/>
            <person name="Courty P.E."/>
            <person name="Kohler A."/>
            <person name="Kuo A."/>
            <person name="LaButti K."/>
            <person name="Pangilinan J."/>
            <person name="Lipzen A."/>
            <person name="Riley R."/>
            <person name="Andreopoulos W."/>
            <person name="He G."/>
            <person name="Johnson J."/>
            <person name="Nolan M."/>
            <person name="Tritt A."/>
            <person name="Barry K.W."/>
            <person name="Grigoriev I.V."/>
            <person name="Nagy L.G."/>
            <person name="Hibbett D."/>
            <person name="Henrissat B."/>
            <person name="Matheny P.B."/>
            <person name="Labbe J."/>
            <person name="Martin F.M."/>
        </authorList>
    </citation>
    <scope>NUCLEOTIDE SEQUENCE</scope>
    <source>
        <strain evidence="1">EC-137</strain>
    </source>
</reference>
<name>A0ACB8QAH4_9AGAM</name>
<dbReference type="Proteomes" id="UP000814128">
    <property type="component" value="Unassembled WGS sequence"/>
</dbReference>
<sequence length="840" mass="94379">MPPRTKKTVAPQPTASSSVAPTNSPAAAAVPTPPRRALPRFKKKTAGPEAPSSPSVAAPAPAPAPAPLASPSRAPPPNSSPAARPPSSSEKQTLLSHATEGWDSVYPFEWATLWPENGMLIGQNITYLPGPPVPPEQVAYICKDGFWGEREYTIEPQPFDHLAPHLAFFPAPREQDDFAHLLFRTPREHDLAHKPRKGTVLVLSEDQRRELERVMSDLRGYVASAQTSIASVFGASEEWENRGRRAKLFRGFKFPNAVFSNATDAFKMLADSGVPSRSQFQLYWHAMQRGMREMMAVVDFCATLLPCPSSRGTLQAVCTWEYDRRRCILSDQDAEDYYILLAQCNVPVYVLLWREQYPLADNDYRLQEAHIPVCDVEPDFALSTVQVGSVQPYCLPPQNVGWHFFEITARGLLPREASVPSDTSSSVPAKKKQKTGKNKGKGKDSTLSKGLSSKDRYYQGFTSTNPAFIRHLSTVCATRPLYMKQPLDKYEQAQQRAFTHLNMLGEVRGHISSFVPPVHLFYGCNSVARLHQYVALTIKLLPYLLHRVRLACTDPGVKGLTGKQWRDILGGEYWKEQWPGEEHQFFNMEGDFWKYGGASVFGREESEHIRTGATVPSMGRLLCGCEATREIIQGDGPLIASVVGGLNQWVLLYQLAALAQNSLATENIPVVQEGPIQYRTPDFFETDKARTGIIQIIKEIVIGKREIPTSGWLPLWTGADECDVRTRRRWLNAVCRFFIFHNDHCARIDELDSYGWTTSKELRWVQIDSLQDSSLDKQQQVYFNRFFISCFLAGQWPTEFLPTPDHPEDAIKCRTCRMPVLRLSEGQSLLDAFDLSDEDE</sequence>
<reference evidence="1" key="1">
    <citation type="submission" date="2021-02" db="EMBL/GenBank/DDBJ databases">
        <authorList>
            <consortium name="DOE Joint Genome Institute"/>
            <person name="Ahrendt S."/>
            <person name="Looney B.P."/>
            <person name="Miyauchi S."/>
            <person name="Morin E."/>
            <person name="Drula E."/>
            <person name="Courty P.E."/>
            <person name="Chicoki N."/>
            <person name="Fauchery L."/>
            <person name="Kohler A."/>
            <person name="Kuo A."/>
            <person name="Labutti K."/>
            <person name="Pangilinan J."/>
            <person name="Lipzen A."/>
            <person name="Riley R."/>
            <person name="Andreopoulos W."/>
            <person name="He G."/>
            <person name="Johnson J."/>
            <person name="Barry K.W."/>
            <person name="Grigoriev I.V."/>
            <person name="Nagy L."/>
            <person name="Hibbett D."/>
            <person name="Henrissat B."/>
            <person name="Matheny P.B."/>
            <person name="Labbe J."/>
            <person name="Martin F."/>
        </authorList>
    </citation>
    <scope>NUCLEOTIDE SEQUENCE</scope>
    <source>
        <strain evidence="1">EC-137</strain>
    </source>
</reference>
<organism evidence="1 2">
    <name type="scientific">Vararia minispora EC-137</name>
    <dbReference type="NCBI Taxonomy" id="1314806"/>
    <lineage>
        <taxon>Eukaryota</taxon>
        <taxon>Fungi</taxon>
        <taxon>Dikarya</taxon>
        <taxon>Basidiomycota</taxon>
        <taxon>Agaricomycotina</taxon>
        <taxon>Agaricomycetes</taxon>
        <taxon>Russulales</taxon>
        <taxon>Lachnocladiaceae</taxon>
        <taxon>Vararia</taxon>
    </lineage>
</organism>
<dbReference type="EMBL" id="MU273734">
    <property type="protein sequence ID" value="KAI0028642.1"/>
    <property type="molecule type" value="Genomic_DNA"/>
</dbReference>